<sequence length="342" mass="38746">MNQRTPTAPSRYALQMLTLLESWGIGRESVLERAGLDQAEFNRKQRNLRITLAEAERIYVAAAELSQRKDLAFEFGLRLTPTSHGLLGYGLIGSPDIHAVWSLAIRQQFHLTAAFSMAYRRSENMGRAEFAPVGSMSQDRVWFYQEVLAVATHTTMRLLLGERMRPYDVRLAMRVPEHIERYLALSPTRFHFSPDAPPGVIVSMDAALLALPLPMPSPDIVAGVEKQLNKQLPSAETEPSWVKVVCKIINQAEQWPVTLKGLAAQLDVSERTVDRRLKQEGVLFSELHDGLWLDRACTLLSNNRMTVAEVAERLGYQDAANFSRAFRRRTQKSPSEYRTQHM</sequence>
<dbReference type="SUPFAM" id="SSF46689">
    <property type="entry name" value="Homeodomain-like"/>
    <property type="match status" value="1"/>
</dbReference>
<keyword evidence="1" id="KW-0805">Transcription regulation</keyword>
<dbReference type="InterPro" id="IPR009057">
    <property type="entry name" value="Homeodomain-like_sf"/>
</dbReference>
<name>A0ABT2YA35_9BURK</name>
<dbReference type="PROSITE" id="PS01124">
    <property type="entry name" value="HTH_ARAC_FAMILY_2"/>
    <property type="match status" value="1"/>
</dbReference>
<feature type="domain" description="HTH araC/xylS-type" evidence="4">
    <location>
        <begin position="243"/>
        <end position="340"/>
    </location>
</feature>
<dbReference type="SMART" id="SM00342">
    <property type="entry name" value="HTH_ARAC"/>
    <property type="match status" value="1"/>
</dbReference>
<dbReference type="InterPro" id="IPR032687">
    <property type="entry name" value="AraC-type_N"/>
</dbReference>
<comment type="caution">
    <text evidence="5">The sequence shown here is derived from an EMBL/GenBank/DDBJ whole genome shotgun (WGS) entry which is preliminary data.</text>
</comment>
<dbReference type="Proteomes" id="UP001209701">
    <property type="component" value="Unassembled WGS sequence"/>
</dbReference>
<keyword evidence="2" id="KW-0238">DNA-binding</keyword>
<reference evidence="5 6" key="1">
    <citation type="submission" date="2021-11" db="EMBL/GenBank/DDBJ databases">
        <authorList>
            <person name="Liang Q."/>
            <person name="Mou H."/>
            <person name="Liu Z."/>
        </authorList>
    </citation>
    <scope>NUCLEOTIDE SEQUENCE [LARGE SCALE GENOMIC DNA]</scope>
    <source>
        <strain evidence="5 6">CHU3</strain>
    </source>
</reference>
<gene>
    <name evidence="5" type="ORF">LNV07_02235</name>
</gene>
<dbReference type="InterPro" id="IPR018060">
    <property type="entry name" value="HTH_AraC"/>
</dbReference>
<dbReference type="EMBL" id="JAJIRN010000001">
    <property type="protein sequence ID" value="MCV2366915.1"/>
    <property type="molecule type" value="Genomic_DNA"/>
</dbReference>
<keyword evidence="3" id="KW-0804">Transcription</keyword>
<evidence type="ECO:0000259" key="4">
    <source>
        <dbReference type="PROSITE" id="PS01124"/>
    </source>
</evidence>
<evidence type="ECO:0000256" key="1">
    <source>
        <dbReference type="ARBA" id="ARBA00023015"/>
    </source>
</evidence>
<organism evidence="5 6">
    <name type="scientific">Roseateles oligotrophus</name>
    <dbReference type="NCBI Taxonomy" id="1769250"/>
    <lineage>
        <taxon>Bacteria</taxon>
        <taxon>Pseudomonadati</taxon>
        <taxon>Pseudomonadota</taxon>
        <taxon>Betaproteobacteria</taxon>
        <taxon>Burkholderiales</taxon>
        <taxon>Sphaerotilaceae</taxon>
        <taxon>Roseateles</taxon>
    </lineage>
</organism>
<dbReference type="InterPro" id="IPR020449">
    <property type="entry name" value="Tscrpt_reg_AraC-type_HTH"/>
</dbReference>
<keyword evidence="6" id="KW-1185">Reference proteome</keyword>
<dbReference type="RefSeq" id="WP_263569528.1">
    <property type="nucleotide sequence ID" value="NZ_JAJIRN010000001.1"/>
</dbReference>
<accession>A0ABT2YA35</accession>
<protein>
    <submittedName>
        <fullName evidence="5">AraC family transcriptional regulator</fullName>
    </submittedName>
</protein>
<dbReference type="Pfam" id="PF12625">
    <property type="entry name" value="Arabinose_bd"/>
    <property type="match status" value="1"/>
</dbReference>
<dbReference type="Gene3D" id="1.10.10.60">
    <property type="entry name" value="Homeodomain-like"/>
    <property type="match status" value="1"/>
</dbReference>
<evidence type="ECO:0000256" key="2">
    <source>
        <dbReference type="ARBA" id="ARBA00023125"/>
    </source>
</evidence>
<evidence type="ECO:0000313" key="6">
    <source>
        <dbReference type="Proteomes" id="UP001209701"/>
    </source>
</evidence>
<dbReference type="PRINTS" id="PR00032">
    <property type="entry name" value="HTHARAC"/>
</dbReference>
<evidence type="ECO:0000256" key="3">
    <source>
        <dbReference type="ARBA" id="ARBA00023163"/>
    </source>
</evidence>
<dbReference type="PANTHER" id="PTHR47894:SF1">
    <property type="entry name" value="HTH-TYPE TRANSCRIPTIONAL REGULATOR VQSM"/>
    <property type="match status" value="1"/>
</dbReference>
<dbReference type="Pfam" id="PF12833">
    <property type="entry name" value="HTH_18"/>
    <property type="match status" value="1"/>
</dbReference>
<proteinExistence type="predicted"/>
<evidence type="ECO:0000313" key="5">
    <source>
        <dbReference type="EMBL" id="MCV2366915.1"/>
    </source>
</evidence>
<dbReference type="PANTHER" id="PTHR47894">
    <property type="entry name" value="HTH-TYPE TRANSCRIPTIONAL REGULATOR GADX"/>
    <property type="match status" value="1"/>
</dbReference>